<evidence type="ECO:0000256" key="2">
    <source>
        <dbReference type="SAM" id="MobiDB-lite"/>
    </source>
</evidence>
<keyword evidence="1" id="KW-0732">Signal</keyword>
<organism evidence="3 4">
    <name type="scientific">Ancylobacter polymorphus</name>
    <dbReference type="NCBI Taxonomy" id="223390"/>
    <lineage>
        <taxon>Bacteria</taxon>
        <taxon>Pseudomonadati</taxon>
        <taxon>Pseudomonadota</taxon>
        <taxon>Alphaproteobacteria</taxon>
        <taxon>Hyphomicrobiales</taxon>
        <taxon>Xanthobacteraceae</taxon>
        <taxon>Ancylobacter</taxon>
    </lineage>
</organism>
<evidence type="ECO:0000313" key="3">
    <source>
        <dbReference type="EMBL" id="MDQ0304980.1"/>
    </source>
</evidence>
<dbReference type="PANTHER" id="PTHR30006">
    <property type="entry name" value="THIAMINE-BINDING PERIPLASMIC PROTEIN-RELATED"/>
    <property type="match status" value="1"/>
</dbReference>
<dbReference type="PIRSF" id="PIRSF002825">
    <property type="entry name" value="CfbpA"/>
    <property type="match status" value="1"/>
</dbReference>
<dbReference type="RefSeq" id="WP_307022586.1">
    <property type="nucleotide sequence ID" value="NZ_JAUSUI010000010.1"/>
</dbReference>
<dbReference type="Gene3D" id="3.40.190.10">
    <property type="entry name" value="Periplasmic binding protein-like II"/>
    <property type="match status" value="2"/>
</dbReference>
<protein>
    <submittedName>
        <fullName evidence="3">Iron(III) transport system substrate-binding protein</fullName>
    </submittedName>
</protein>
<dbReference type="EMBL" id="JAUSUI010000010">
    <property type="protein sequence ID" value="MDQ0304980.1"/>
    <property type="molecule type" value="Genomic_DNA"/>
</dbReference>
<reference evidence="3 4" key="1">
    <citation type="submission" date="2023-07" db="EMBL/GenBank/DDBJ databases">
        <title>Genomic Encyclopedia of Type Strains, Phase IV (KMG-IV): sequencing the most valuable type-strain genomes for metagenomic binning, comparative biology and taxonomic classification.</title>
        <authorList>
            <person name="Goeker M."/>
        </authorList>
    </citation>
    <scope>NUCLEOTIDE SEQUENCE [LARGE SCALE GENOMIC DNA]</scope>
    <source>
        <strain evidence="3 4">DSM 2457</strain>
    </source>
</reference>
<dbReference type="SUPFAM" id="SSF53850">
    <property type="entry name" value="Periplasmic binding protein-like II"/>
    <property type="match status" value="1"/>
</dbReference>
<evidence type="ECO:0000256" key="1">
    <source>
        <dbReference type="ARBA" id="ARBA00022729"/>
    </source>
</evidence>
<keyword evidence="4" id="KW-1185">Reference proteome</keyword>
<accession>A0ABU0BGM5</accession>
<feature type="region of interest" description="Disordered" evidence="2">
    <location>
        <begin position="1"/>
        <end position="29"/>
    </location>
</feature>
<dbReference type="InterPro" id="IPR026045">
    <property type="entry name" value="Ferric-bd"/>
</dbReference>
<comment type="caution">
    <text evidence="3">The sequence shown here is derived from an EMBL/GenBank/DDBJ whole genome shotgun (WGS) entry which is preliminary data.</text>
</comment>
<proteinExistence type="predicted"/>
<name>A0ABU0BGM5_9HYPH</name>
<gene>
    <name evidence="3" type="ORF">J2S75_004030</name>
</gene>
<dbReference type="Pfam" id="PF13343">
    <property type="entry name" value="SBP_bac_6"/>
    <property type="match status" value="1"/>
</dbReference>
<dbReference type="Proteomes" id="UP001224682">
    <property type="component" value="Unassembled WGS sequence"/>
</dbReference>
<evidence type="ECO:0000313" key="4">
    <source>
        <dbReference type="Proteomes" id="UP001224682"/>
    </source>
</evidence>
<sequence>MLKQLGKVIPREPESTTDAGPTSNKARSQCRTALQNPGRLGRGSMTPSRRSFVLGGSALLALAPFIGRARADAALLTSTASDRQEKLAAAAKAERSMTLYTSIAQGDVQPLVKPFEDKYGIKVTVWRASGDTVLQRVIQEQRAGRASVDAIHVSAPEMEAMAREGVFQPVASPYFADLLPGSLPDHKLWAGTLLSVWVQAYNTNLIKKDELPKSYADLLDPKWKGKLGFEFEDIDWFIAVVRQMGEEEGLKFFRQLVGTNGLSIRKGHSLLNTLVAAGEVPLALTVYNYMPVQAKAKGAPIDWFVIDSGIARANGVGVVKTAQRPNAAALFEDYMLSDAQKTLSQLNYVPTSTKVESPLGNTKILITNPADTLDFASKWEPLYQRIIVKGVSN</sequence>
<feature type="compositionally biased region" description="Polar residues" evidence="2">
    <location>
        <begin position="16"/>
        <end position="29"/>
    </location>
</feature>